<keyword evidence="5" id="KW-0274">FAD</keyword>
<name>A0A5R9J6A8_9PROT</name>
<dbReference type="SUPFAM" id="SSF50022">
    <property type="entry name" value="ISP domain"/>
    <property type="match status" value="1"/>
</dbReference>
<protein>
    <submittedName>
        <fullName evidence="10">Rieske 2Fe-2S domain-containing protein</fullName>
    </submittedName>
</protein>
<comment type="caution">
    <text evidence="10">The sequence shown here is derived from an EMBL/GenBank/DDBJ whole genome shotgun (WGS) entry which is preliminary data.</text>
</comment>
<keyword evidence="3" id="KW-0001">2Fe-2S</keyword>
<accession>A0A5R9J6A8</accession>
<evidence type="ECO:0000256" key="7">
    <source>
        <dbReference type="ARBA" id="ARBA00023004"/>
    </source>
</evidence>
<dbReference type="SUPFAM" id="SSF51905">
    <property type="entry name" value="FAD/NAD(P)-binding domain"/>
    <property type="match status" value="2"/>
</dbReference>
<dbReference type="InterPro" id="IPR036922">
    <property type="entry name" value="Rieske_2Fe-2S_sf"/>
</dbReference>
<dbReference type="InterPro" id="IPR017941">
    <property type="entry name" value="Rieske_2Fe-2S"/>
</dbReference>
<evidence type="ECO:0000256" key="8">
    <source>
        <dbReference type="ARBA" id="ARBA00023014"/>
    </source>
</evidence>
<keyword evidence="8" id="KW-0411">Iron-sulfur</keyword>
<evidence type="ECO:0000256" key="2">
    <source>
        <dbReference type="ARBA" id="ARBA00022630"/>
    </source>
</evidence>
<dbReference type="GO" id="GO:0051537">
    <property type="term" value="F:2 iron, 2 sulfur cluster binding"/>
    <property type="evidence" value="ECO:0007669"/>
    <property type="project" value="UniProtKB-KW"/>
</dbReference>
<evidence type="ECO:0000256" key="1">
    <source>
        <dbReference type="ARBA" id="ARBA00001974"/>
    </source>
</evidence>
<dbReference type="InterPro" id="IPR050446">
    <property type="entry name" value="FAD-oxidoreductase/Apoptosis"/>
</dbReference>
<dbReference type="InterPro" id="IPR036188">
    <property type="entry name" value="FAD/NAD-bd_sf"/>
</dbReference>
<evidence type="ECO:0000313" key="11">
    <source>
        <dbReference type="Proteomes" id="UP000305654"/>
    </source>
</evidence>
<evidence type="ECO:0000256" key="6">
    <source>
        <dbReference type="ARBA" id="ARBA00023002"/>
    </source>
</evidence>
<evidence type="ECO:0000256" key="5">
    <source>
        <dbReference type="ARBA" id="ARBA00022827"/>
    </source>
</evidence>
<feature type="domain" description="Rieske" evidence="9">
    <location>
        <begin position="2"/>
        <end position="97"/>
    </location>
</feature>
<keyword evidence="11" id="KW-1185">Reference proteome</keyword>
<dbReference type="GO" id="GO:0005737">
    <property type="term" value="C:cytoplasm"/>
    <property type="evidence" value="ECO:0007669"/>
    <property type="project" value="TreeGrafter"/>
</dbReference>
<dbReference type="GO" id="GO:0016651">
    <property type="term" value="F:oxidoreductase activity, acting on NAD(P)H"/>
    <property type="evidence" value="ECO:0007669"/>
    <property type="project" value="TreeGrafter"/>
</dbReference>
<dbReference type="PRINTS" id="PR00411">
    <property type="entry name" value="PNDRDTASEI"/>
</dbReference>
<dbReference type="Pfam" id="PF00355">
    <property type="entry name" value="Rieske"/>
    <property type="match status" value="1"/>
</dbReference>
<dbReference type="EMBL" id="VCDI01000002">
    <property type="protein sequence ID" value="TLU73150.1"/>
    <property type="molecule type" value="Genomic_DNA"/>
</dbReference>
<dbReference type="Gene3D" id="2.102.10.10">
    <property type="entry name" value="Rieske [2Fe-2S] iron-sulphur domain"/>
    <property type="match status" value="1"/>
</dbReference>
<keyword evidence="6" id="KW-0560">Oxidoreductase</keyword>
<keyword evidence="7" id="KW-0408">Iron</keyword>
<dbReference type="Proteomes" id="UP000305654">
    <property type="component" value="Unassembled WGS sequence"/>
</dbReference>
<dbReference type="OrthoDB" id="7809559at2"/>
<proteinExistence type="predicted"/>
<evidence type="ECO:0000256" key="4">
    <source>
        <dbReference type="ARBA" id="ARBA00022723"/>
    </source>
</evidence>
<dbReference type="Gene3D" id="3.50.50.60">
    <property type="entry name" value="FAD/NAD(P)-binding domain"/>
    <property type="match status" value="2"/>
</dbReference>
<keyword evidence="4" id="KW-0479">Metal-binding</keyword>
<dbReference type="PROSITE" id="PS51296">
    <property type="entry name" value="RIESKE"/>
    <property type="match status" value="1"/>
</dbReference>
<organism evidence="10 11">
    <name type="scientific">Lichenicoccus roseus</name>
    <dbReference type="NCBI Taxonomy" id="2683649"/>
    <lineage>
        <taxon>Bacteria</taxon>
        <taxon>Pseudomonadati</taxon>
        <taxon>Pseudomonadota</taxon>
        <taxon>Alphaproteobacteria</taxon>
        <taxon>Acetobacterales</taxon>
        <taxon>Acetobacteraceae</taxon>
        <taxon>Lichenicoccus</taxon>
    </lineage>
</organism>
<dbReference type="PANTHER" id="PTHR43557:SF2">
    <property type="entry name" value="RIESKE DOMAIN-CONTAINING PROTEIN-RELATED"/>
    <property type="match status" value="1"/>
</dbReference>
<dbReference type="PRINTS" id="PR00368">
    <property type="entry name" value="FADPNR"/>
</dbReference>
<reference evidence="10 11" key="1">
    <citation type="submission" date="2019-05" db="EMBL/GenBank/DDBJ databases">
        <authorList>
            <person name="Pankratov T."/>
            <person name="Grouzdev D."/>
        </authorList>
    </citation>
    <scope>NUCLEOTIDE SEQUENCE [LARGE SCALE GENOMIC DNA]</scope>
    <source>
        <strain evidence="10 11">KEBCLARHB70R</strain>
    </source>
</reference>
<gene>
    <name evidence="10" type="ORF">FE263_06910</name>
</gene>
<evidence type="ECO:0000256" key="3">
    <source>
        <dbReference type="ARBA" id="ARBA00022714"/>
    </source>
</evidence>
<evidence type="ECO:0000259" key="9">
    <source>
        <dbReference type="PROSITE" id="PS51296"/>
    </source>
</evidence>
<comment type="cofactor">
    <cofactor evidence="1">
        <name>FAD</name>
        <dbReference type="ChEBI" id="CHEBI:57692"/>
    </cofactor>
</comment>
<keyword evidence="2" id="KW-0285">Flavoprotein</keyword>
<dbReference type="Gene3D" id="3.30.390.30">
    <property type="match status" value="1"/>
</dbReference>
<dbReference type="InterPro" id="IPR016156">
    <property type="entry name" value="FAD/NAD-linked_Rdtase_dimer_sf"/>
</dbReference>
<dbReference type="InterPro" id="IPR023753">
    <property type="entry name" value="FAD/NAD-binding_dom"/>
</dbReference>
<dbReference type="RefSeq" id="WP_138325231.1">
    <property type="nucleotide sequence ID" value="NZ_VCDI01000002.1"/>
</dbReference>
<dbReference type="Pfam" id="PF07992">
    <property type="entry name" value="Pyr_redox_2"/>
    <property type="match status" value="1"/>
</dbReference>
<sequence>MQKVATLHMLKQLRPVRVKIGETAILLLRDGQVVHAFGADCPHAGAPLEEGAVCDGRLVCPWHKASFAIADGSLLEPPALDPLTRYPVEIADGDVRVSDEPLPPAPAVAPGPVDARTMLVLGAGAAGTAAVAALREFGFTGRVILVGAEADPPYDRTALSKFVLQGAMPPDEVAPLRENEFWESHRIERINGEAAALDQSARNVTLTDGTVLAYDALLIATGGKARPLDVPGAGLPGVHLLRSLDDARRLLPALEGGARVVIAGASFIGLEAASALRERGVAVTVVSDKETPFERQFGSEIGAMFRRLHETHGVAFASPRRIVAIEGAVRVQAAILDDGTRLQADVVLTGLGVRPATAFAASLRLSPDGGISVGTDMRATDGIFAAGDVTRFPYGKQEGVRIEHWRVAQQQARIAARNMLGGNARFEQPPFFWTYHFGKRFEYLGHPEQFDRVEIDGDLEEGVFLARQYDGATVVGIVACQREAETALLAHRLDGVPD</sequence>
<evidence type="ECO:0000313" key="10">
    <source>
        <dbReference type="EMBL" id="TLU73150.1"/>
    </source>
</evidence>
<dbReference type="PANTHER" id="PTHR43557">
    <property type="entry name" value="APOPTOSIS-INDUCING FACTOR 1"/>
    <property type="match status" value="1"/>
</dbReference>
<dbReference type="SUPFAM" id="SSF55424">
    <property type="entry name" value="FAD/NAD-linked reductases, dimerisation (C-terminal) domain"/>
    <property type="match status" value="1"/>
</dbReference>
<dbReference type="GO" id="GO:0046872">
    <property type="term" value="F:metal ion binding"/>
    <property type="evidence" value="ECO:0007669"/>
    <property type="project" value="UniProtKB-KW"/>
</dbReference>
<dbReference type="AlphaFoldDB" id="A0A5R9J6A8"/>